<sequence length="156" mass="16178">MNSVALGGKANAVEAESSEVGRPWFMTQDERAANERGEAVAGFALTAGLATLVFLIVMQFGYLLYTKAVIIDAAGQGARVAARHQGTMAQGIARTNELLESVAGTPRVVATRHGDGAAQIIQISVSAQLPLLGPYGIPGLLNATGNALVEAYEPMP</sequence>
<protein>
    <recommendedName>
        <fullName evidence="2">TadE-like domain-containing protein</fullName>
    </recommendedName>
</protein>
<feature type="transmembrane region" description="Helical" evidence="1">
    <location>
        <begin position="39"/>
        <end position="65"/>
    </location>
</feature>
<name>A0AAU7DZE7_9MICO</name>
<evidence type="ECO:0000256" key="1">
    <source>
        <dbReference type="SAM" id="Phobius"/>
    </source>
</evidence>
<keyword evidence="1" id="KW-1133">Transmembrane helix</keyword>
<organism evidence="3">
    <name type="scientific">Jonesiaceae bacterium BS-20</name>
    <dbReference type="NCBI Taxonomy" id="3120821"/>
    <lineage>
        <taxon>Bacteria</taxon>
        <taxon>Bacillati</taxon>
        <taxon>Actinomycetota</taxon>
        <taxon>Actinomycetes</taxon>
        <taxon>Micrococcales</taxon>
        <taxon>Jonesiaceae</taxon>
    </lineage>
</organism>
<evidence type="ECO:0000259" key="2">
    <source>
        <dbReference type="Pfam" id="PF07811"/>
    </source>
</evidence>
<gene>
    <name evidence="3" type="ORF">V5R04_03630</name>
</gene>
<feature type="domain" description="TadE-like" evidence="2">
    <location>
        <begin position="43"/>
        <end position="79"/>
    </location>
</feature>
<keyword evidence="1" id="KW-0812">Transmembrane</keyword>
<evidence type="ECO:0000313" key="3">
    <source>
        <dbReference type="EMBL" id="XBH22333.1"/>
    </source>
</evidence>
<dbReference type="EMBL" id="CP146203">
    <property type="protein sequence ID" value="XBH22333.1"/>
    <property type="molecule type" value="Genomic_DNA"/>
</dbReference>
<dbReference type="Pfam" id="PF07811">
    <property type="entry name" value="TadE"/>
    <property type="match status" value="1"/>
</dbReference>
<accession>A0AAU7DZE7</accession>
<reference evidence="3" key="1">
    <citation type="submission" date="2024-02" db="EMBL/GenBank/DDBJ databases">
        <title>Tomenella chthoni gen. nov. sp. nov., a member of the family Jonesiaceae isolated from bat guano.</title>
        <authorList>
            <person name="Miller S.L."/>
            <person name="King J."/>
            <person name="Sankaranarayanan K."/>
            <person name="Lawson P.A."/>
        </authorList>
    </citation>
    <scope>NUCLEOTIDE SEQUENCE</scope>
    <source>
        <strain evidence="3">BS-20</strain>
    </source>
</reference>
<dbReference type="AlphaFoldDB" id="A0AAU7DZE7"/>
<dbReference type="InterPro" id="IPR012495">
    <property type="entry name" value="TadE-like_dom"/>
</dbReference>
<keyword evidence="1" id="KW-0472">Membrane</keyword>
<proteinExistence type="predicted"/>